<evidence type="ECO:0000313" key="2">
    <source>
        <dbReference type="Proteomes" id="UP001152320"/>
    </source>
</evidence>
<proteinExistence type="predicted"/>
<keyword evidence="2" id="KW-1185">Reference proteome</keyword>
<reference evidence="1" key="1">
    <citation type="submission" date="2021-10" db="EMBL/GenBank/DDBJ databases">
        <title>Tropical sea cucumber genome reveals ecological adaptation and Cuvierian tubules defense mechanism.</title>
        <authorList>
            <person name="Chen T."/>
        </authorList>
    </citation>
    <scope>NUCLEOTIDE SEQUENCE</scope>
    <source>
        <strain evidence="1">Nanhai2018</strain>
        <tissue evidence="1">Muscle</tissue>
    </source>
</reference>
<evidence type="ECO:0000313" key="1">
    <source>
        <dbReference type="EMBL" id="KAJ8049466.1"/>
    </source>
</evidence>
<gene>
    <name evidence="1" type="ORF">HOLleu_02227</name>
</gene>
<name>A0A9Q1CQE6_HOLLE</name>
<dbReference type="EMBL" id="JAIZAY010000001">
    <property type="protein sequence ID" value="KAJ8049466.1"/>
    <property type="molecule type" value="Genomic_DNA"/>
</dbReference>
<organism evidence="1 2">
    <name type="scientific">Holothuria leucospilota</name>
    <name type="common">Black long sea cucumber</name>
    <name type="synonym">Mertensiothuria leucospilota</name>
    <dbReference type="NCBI Taxonomy" id="206669"/>
    <lineage>
        <taxon>Eukaryota</taxon>
        <taxon>Metazoa</taxon>
        <taxon>Echinodermata</taxon>
        <taxon>Eleutherozoa</taxon>
        <taxon>Echinozoa</taxon>
        <taxon>Holothuroidea</taxon>
        <taxon>Aspidochirotacea</taxon>
        <taxon>Aspidochirotida</taxon>
        <taxon>Holothuriidae</taxon>
        <taxon>Holothuria</taxon>
    </lineage>
</organism>
<comment type="caution">
    <text evidence="1">The sequence shown here is derived from an EMBL/GenBank/DDBJ whole genome shotgun (WGS) entry which is preliminary data.</text>
</comment>
<protein>
    <submittedName>
        <fullName evidence="1">Uncharacterized protein</fullName>
    </submittedName>
</protein>
<dbReference type="AlphaFoldDB" id="A0A9Q1CQE6"/>
<accession>A0A9Q1CQE6</accession>
<sequence length="91" mass="10343">MVDRISPTPLSEKRMKTSQKLSHGAFTTCWGQNACFQIRGKSETIYKRFSNVSNSLVQTYTLETKEKRQTAFKKLPASHLSSQGCQQPFIV</sequence>
<dbReference type="Proteomes" id="UP001152320">
    <property type="component" value="Chromosome 1"/>
</dbReference>